<dbReference type="InterPro" id="IPR004089">
    <property type="entry name" value="MCPsignal_dom"/>
</dbReference>
<keyword evidence="3 9" id="KW-0812">Transmembrane</keyword>
<dbReference type="RefSeq" id="WP_163682315.1">
    <property type="nucleotide sequence ID" value="NZ_JAAIYP010000044.1"/>
</dbReference>
<dbReference type="GO" id="GO:0004888">
    <property type="term" value="F:transmembrane signaling receptor activity"/>
    <property type="evidence" value="ECO:0007669"/>
    <property type="project" value="InterPro"/>
</dbReference>
<dbReference type="PANTHER" id="PTHR32089">
    <property type="entry name" value="METHYL-ACCEPTING CHEMOTAXIS PROTEIN MCPB"/>
    <property type="match status" value="1"/>
</dbReference>
<dbReference type="Proteomes" id="UP000480684">
    <property type="component" value="Unassembled WGS sequence"/>
</dbReference>
<dbReference type="InterPro" id="IPR004090">
    <property type="entry name" value="Chemotax_Me-accpt_rcpt"/>
</dbReference>
<evidence type="ECO:0000313" key="12">
    <source>
        <dbReference type="EMBL" id="NFV81866.1"/>
    </source>
</evidence>
<dbReference type="GO" id="GO:0005886">
    <property type="term" value="C:plasma membrane"/>
    <property type="evidence" value="ECO:0007669"/>
    <property type="project" value="UniProtKB-SubCell"/>
</dbReference>
<dbReference type="Pfam" id="PF00672">
    <property type="entry name" value="HAMP"/>
    <property type="match status" value="1"/>
</dbReference>
<protein>
    <submittedName>
        <fullName evidence="12">HAMP domain-containing protein</fullName>
    </submittedName>
</protein>
<feature type="transmembrane region" description="Helical" evidence="9">
    <location>
        <begin position="14"/>
        <end position="37"/>
    </location>
</feature>
<proteinExistence type="inferred from homology"/>
<dbReference type="Pfam" id="PF00015">
    <property type="entry name" value="MCPsignal"/>
    <property type="match status" value="1"/>
</dbReference>
<name>A0A7C9UWV8_9PROT</name>
<feature type="transmembrane region" description="Helical" evidence="9">
    <location>
        <begin position="187"/>
        <end position="209"/>
    </location>
</feature>
<dbReference type="Gene3D" id="6.10.340.10">
    <property type="match status" value="1"/>
</dbReference>
<gene>
    <name evidence="12" type="ORF">G4223_17275</name>
</gene>
<evidence type="ECO:0000256" key="8">
    <source>
        <dbReference type="PROSITE-ProRule" id="PRU00284"/>
    </source>
</evidence>
<feature type="domain" description="HAMP" evidence="11">
    <location>
        <begin position="211"/>
        <end position="264"/>
    </location>
</feature>
<dbReference type="SMART" id="SM00304">
    <property type="entry name" value="HAMP"/>
    <property type="match status" value="1"/>
</dbReference>
<dbReference type="PRINTS" id="PR00260">
    <property type="entry name" value="CHEMTRNSDUCR"/>
</dbReference>
<dbReference type="PROSITE" id="PS50885">
    <property type="entry name" value="HAMP"/>
    <property type="match status" value="1"/>
</dbReference>
<keyword evidence="5 9" id="KW-0472">Membrane</keyword>
<dbReference type="InterPro" id="IPR033463">
    <property type="entry name" value="sCache_3"/>
</dbReference>
<reference evidence="12 13" key="1">
    <citation type="submission" date="2020-02" db="EMBL/GenBank/DDBJ databases">
        <authorList>
            <person name="Dziuba M."/>
            <person name="Kuznetsov B."/>
            <person name="Mardanov A."/>
            <person name="Ravin N."/>
            <person name="Grouzdev D."/>
        </authorList>
    </citation>
    <scope>NUCLEOTIDE SEQUENCE [LARGE SCALE GENOMIC DNA]</scope>
    <source>
        <strain evidence="12 13">SpK</strain>
    </source>
</reference>
<evidence type="ECO:0000256" key="5">
    <source>
        <dbReference type="ARBA" id="ARBA00023136"/>
    </source>
</evidence>
<evidence type="ECO:0000313" key="13">
    <source>
        <dbReference type="Proteomes" id="UP000480684"/>
    </source>
</evidence>
<evidence type="ECO:0000256" key="9">
    <source>
        <dbReference type="SAM" id="Phobius"/>
    </source>
</evidence>
<dbReference type="PANTHER" id="PTHR32089:SF112">
    <property type="entry name" value="LYSOZYME-LIKE PROTEIN-RELATED"/>
    <property type="match status" value="1"/>
</dbReference>
<keyword evidence="13" id="KW-1185">Reference proteome</keyword>
<dbReference type="SUPFAM" id="SSF58104">
    <property type="entry name" value="Methyl-accepting chemotaxis protein (MCP) signaling domain"/>
    <property type="match status" value="1"/>
</dbReference>
<dbReference type="Gene3D" id="1.10.287.950">
    <property type="entry name" value="Methyl-accepting chemotaxis protein"/>
    <property type="match status" value="1"/>
</dbReference>
<dbReference type="InterPro" id="IPR003660">
    <property type="entry name" value="HAMP_dom"/>
</dbReference>
<comment type="subcellular location">
    <subcellularLocation>
        <location evidence="1">Cell membrane</location>
        <topology evidence="1">Multi-pass membrane protein</topology>
    </subcellularLocation>
</comment>
<comment type="similarity">
    <text evidence="7">Belongs to the methyl-accepting chemotaxis (MCP) protein family.</text>
</comment>
<sequence length="560" mass="58656">MTTFLSRLSITHRIVAISVLGTIFSTVAVVSLVLSIVQSNLAEQAVAQQKSNMRIFQELLRAKGGGEPHIVDGKLAWGSYVVDDNHEVVDKLRAAMGIGATIFRDDVRVSTNVVDKEGKRGVGTKFKDGPVKDQVYRDGKPYDGEANVIGTDYLLRYEPLRDDSGKIIGAMVAGMPKSTFFQMLEDIRLPVIGVATAIGALLCVALFFVTRAQMSAIGRMSASMDRLTAGDYTVTITDTHRGDELGAMSKALDSFKNSLARAEELDHQQKASQQEQAARRAAIDTATRAFADNIEKVVSEVTAAAQQLRGNAQGLSSTADLTLNKASSVASASDQASGNVGAVASATEELSASIGEISRRVAEASQVAAQAVGEAKDTNVMVRGLAEAATHIGEVVGLINDIASQTNLLALNATIEAARAGEAGKGFAVVAQEVKSLANQTAKATEDIQSQVAAIQAATGKAVAAIGGITQTIDVISEITTTVASSVTQQGAATGEIARSVQQASVGTAEVSRNIVDVTDAARQTEQSASDLLGSAEALHHQSDALRSEVTEFLKQVRAS</sequence>
<dbReference type="Pfam" id="PF17202">
    <property type="entry name" value="sCache_3_3"/>
    <property type="match status" value="1"/>
</dbReference>
<dbReference type="PROSITE" id="PS50111">
    <property type="entry name" value="CHEMOTAXIS_TRANSDUC_2"/>
    <property type="match status" value="1"/>
</dbReference>
<dbReference type="EMBL" id="JAAIYP010000044">
    <property type="protein sequence ID" value="NFV81866.1"/>
    <property type="molecule type" value="Genomic_DNA"/>
</dbReference>
<evidence type="ECO:0000256" key="6">
    <source>
        <dbReference type="ARBA" id="ARBA00023224"/>
    </source>
</evidence>
<comment type="caution">
    <text evidence="12">The sequence shown here is derived from an EMBL/GenBank/DDBJ whole genome shotgun (WGS) entry which is preliminary data.</text>
</comment>
<dbReference type="SMART" id="SM00283">
    <property type="entry name" value="MA"/>
    <property type="match status" value="1"/>
</dbReference>
<dbReference type="SUPFAM" id="SSF103190">
    <property type="entry name" value="Sensory domain-like"/>
    <property type="match status" value="1"/>
</dbReference>
<feature type="domain" description="Methyl-accepting transducer" evidence="10">
    <location>
        <begin position="297"/>
        <end position="540"/>
    </location>
</feature>
<organism evidence="12 13">
    <name type="scientific">Magnetospirillum aberrantis SpK</name>
    <dbReference type="NCBI Taxonomy" id="908842"/>
    <lineage>
        <taxon>Bacteria</taxon>
        <taxon>Pseudomonadati</taxon>
        <taxon>Pseudomonadota</taxon>
        <taxon>Alphaproteobacteria</taxon>
        <taxon>Rhodospirillales</taxon>
        <taxon>Rhodospirillaceae</taxon>
        <taxon>Magnetospirillum</taxon>
    </lineage>
</organism>
<evidence type="ECO:0000256" key="1">
    <source>
        <dbReference type="ARBA" id="ARBA00004651"/>
    </source>
</evidence>
<dbReference type="InterPro" id="IPR029151">
    <property type="entry name" value="Sensor-like_sf"/>
</dbReference>
<evidence type="ECO:0000256" key="7">
    <source>
        <dbReference type="ARBA" id="ARBA00029447"/>
    </source>
</evidence>
<accession>A0A7C9UWV8</accession>
<keyword evidence="6 8" id="KW-0807">Transducer</keyword>
<dbReference type="AlphaFoldDB" id="A0A7C9UWV8"/>
<dbReference type="GO" id="GO:0007165">
    <property type="term" value="P:signal transduction"/>
    <property type="evidence" value="ECO:0007669"/>
    <property type="project" value="UniProtKB-KW"/>
</dbReference>
<keyword evidence="2" id="KW-1003">Cell membrane</keyword>
<evidence type="ECO:0000256" key="3">
    <source>
        <dbReference type="ARBA" id="ARBA00022692"/>
    </source>
</evidence>
<evidence type="ECO:0000259" key="10">
    <source>
        <dbReference type="PROSITE" id="PS50111"/>
    </source>
</evidence>
<evidence type="ECO:0000259" key="11">
    <source>
        <dbReference type="PROSITE" id="PS50885"/>
    </source>
</evidence>
<evidence type="ECO:0000256" key="4">
    <source>
        <dbReference type="ARBA" id="ARBA00022989"/>
    </source>
</evidence>
<keyword evidence="4 9" id="KW-1133">Transmembrane helix</keyword>
<dbReference type="GO" id="GO:0006935">
    <property type="term" value="P:chemotaxis"/>
    <property type="evidence" value="ECO:0007669"/>
    <property type="project" value="InterPro"/>
</dbReference>
<evidence type="ECO:0000256" key="2">
    <source>
        <dbReference type="ARBA" id="ARBA00022475"/>
    </source>
</evidence>